<keyword evidence="5" id="KW-1185">Reference proteome</keyword>
<dbReference type="InterPro" id="IPR011006">
    <property type="entry name" value="CheY-like_superfamily"/>
</dbReference>
<evidence type="ECO:0000256" key="1">
    <source>
        <dbReference type="PROSITE-ProRule" id="PRU00169"/>
    </source>
</evidence>
<feature type="modified residue" description="4-aspartylphosphate" evidence="1">
    <location>
        <position position="85"/>
    </location>
</feature>
<dbReference type="SUPFAM" id="SSF52172">
    <property type="entry name" value="CheY-like"/>
    <property type="match status" value="1"/>
</dbReference>
<organism evidence="4 5">
    <name type="scientific">Terrabacter ginsenosidimutans</name>
    <dbReference type="NCBI Taxonomy" id="490575"/>
    <lineage>
        <taxon>Bacteria</taxon>
        <taxon>Bacillati</taxon>
        <taxon>Actinomycetota</taxon>
        <taxon>Actinomycetes</taxon>
        <taxon>Micrococcales</taxon>
        <taxon>Intrasporangiaceae</taxon>
        <taxon>Terrabacter</taxon>
    </lineage>
</organism>
<dbReference type="RefSeq" id="WP_344945308.1">
    <property type="nucleotide sequence ID" value="NZ_BAABDC010000002.1"/>
</dbReference>
<evidence type="ECO:0000313" key="5">
    <source>
        <dbReference type="Proteomes" id="UP001501468"/>
    </source>
</evidence>
<evidence type="ECO:0000256" key="2">
    <source>
        <dbReference type="SAM" id="MobiDB-lite"/>
    </source>
</evidence>
<accession>A0ABP7DFY4</accession>
<sequence length="156" mass="16385">MTASNDSAAQGPSTDLSTTVGSQRPVAKVSVLLYSDDITTRDAVRAAVGRRPAKDVEVIRWHECATADAVISSVEAERFDILVLDGEAAKVGGLGLARQLKNEIFECPPIVVLTGRPQDSWLAAWSQADLAVPHPLDPIALTSAIATLARSGVPTA</sequence>
<reference evidence="5" key="1">
    <citation type="journal article" date="2019" name="Int. J. Syst. Evol. Microbiol.">
        <title>The Global Catalogue of Microorganisms (GCM) 10K type strain sequencing project: providing services to taxonomists for standard genome sequencing and annotation.</title>
        <authorList>
            <consortium name="The Broad Institute Genomics Platform"/>
            <consortium name="The Broad Institute Genome Sequencing Center for Infectious Disease"/>
            <person name="Wu L."/>
            <person name="Ma J."/>
        </authorList>
    </citation>
    <scope>NUCLEOTIDE SEQUENCE [LARGE SCALE GENOMIC DNA]</scope>
    <source>
        <strain evidence="5">JCM 17125</strain>
    </source>
</reference>
<evidence type="ECO:0000259" key="3">
    <source>
        <dbReference type="PROSITE" id="PS50110"/>
    </source>
</evidence>
<dbReference type="Gene3D" id="3.40.50.2300">
    <property type="match status" value="1"/>
</dbReference>
<feature type="domain" description="Response regulatory" evidence="3">
    <location>
        <begin position="30"/>
        <end position="149"/>
    </location>
</feature>
<feature type="region of interest" description="Disordered" evidence="2">
    <location>
        <begin position="1"/>
        <end position="21"/>
    </location>
</feature>
<dbReference type="Proteomes" id="UP001501468">
    <property type="component" value="Unassembled WGS sequence"/>
</dbReference>
<evidence type="ECO:0000313" key="4">
    <source>
        <dbReference type="EMBL" id="GAA3703771.1"/>
    </source>
</evidence>
<proteinExistence type="predicted"/>
<dbReference type="SMART" id="SM00448">
    <property type="entry name" value="REC"/>
    <property type="match status" value="1"/>
</dbReference>
<keyword evidence="1" id="KW-0597">Phosphoprotein</keyword>
<gene>
    <name evidence="4" type="ORF">GCM10022399_20560</name>
</gene>
<protein>
    <recommendedName>
        <fullName evidence="3">Response regulatory domain-containing protein</fullName>
    </recommendedName>
</protein>
<dbReference type="PROSITE" id="PS50110">
    <property type="entry name" value="RESPONSE_REGULATORY"/>
    <property type="match status" value="1"/>
</dbReference>
<dbReference type="EMBL" id="BAABDC010000002">
    <property type="protein sequence ID" value="GAA3703771.1"/>
    <property type="molecule type" value="Genomic_DNA"/>
</dbReference>
<comment type="caution">
    <text evidence="4">The sequence shown here is derived from an EMBL/GenBank/DDBJ whole genome shotgun (WGS) entry which is preliminary data.</text>
</comment>
<name>A0ABP7DFY4_9MICO</name>
<dbReference type="InterPro" id="IPR001789">
    <property type="entry name" value="Sig_transdc_resp-reg_receiver"/>
</dbReference>